<organism evidence="2 3">
    <name type="scientific">Halomonas piscis</name>
    <dbReference type="NCBI Taxonomy" id="3031727"/>
    <lineage>
        <taxon>Bacteria</taxon>
        <taxon>Pseudomonadati</taxon>
        <taxon>Pseudomonadota</taxon>
        <taxon>Gammaproteobacteria</taxon>
        <taxon>Oceanospirillales</taxon>
        <taxon>Halomonadaceae</taxon>
        <taxon>Halomonas</taxon>
    </lineage>
</organism>
<reference evidence="2 3" key="1">
    <citation type="submission" date="2023-03" db="EMBL/GenBank/DDBJ databases">
        <title>Halomonas sp. nov., isolated from Korean tranditional fermented seafood 'Jeotgal'.</title>
        <authorList>
            <person name="Kim B."/>
            <person name="Shin N.-R."/>
        </authorList>
    </citation>
    <scope>NUCLEOTIDE SEQUENCE [LARGE SCALE GENOMIC DNA]</scope>
    <source>
        <strain evidence="2 3">SG2L-4</strain>
    </source>
</reference>
<feature type="region of interest" description="Disordered" evidence="1">
    <location>
        <begin position="104"/>
        <end position="128"/>
    </location>
</feature>
<dbReference type="RefSeq" id="WP_311883728.1">
    <property type="nucleotide sequence ID" value="NZ_CP119391.1"/>
</dbReference>
<evidence type="ECO:0000313" key="3">
    <source>
        <dbReference type="Proteomes" id="UP001301869"/>
    </source>
</evidence>
<dbReference type="EMBL" id="CP119391">
    <property type="protein sequence ID" value="WNK20165.1"/>
    <property type="molecule type" value="Genomic_DNA"/>
</dbReference>
<dbReference type="Proteomes" id="UP001301869">
    <property type="component" value="Chromosome"/>
</dbReference>
<evidence type="ECO:0000313" key="2">
    <source>
        <dbReference type="EMBL" id="WNK20165.1"/>
    </source>
</evidence>
<evidence type="ECO:0000256" key="1">
    <source>
        <dbReference type="SAM" id="MobiDB-lite"/>
    </source>
</evidence>
<gene>
    <name evidence="2" type="ORF">P1P91_00250</name>
</gene>
<feature type="compositionally biased region" description="Low complexity" evidence="1">
    <location>
        <begin position="107"/>
        <end position="128"/>
    </location>
</feature>
<sequence>MSPRVDMATVLPRKRRHYPNPRDRMVAEALDHQLYGYALSQARFSIPEVRDVLLQLPELEGIDDHLLRYRIRDRLKTLQNHELVDEVGVAGRRPKWFRMRPEVAGCEASAEPSTTPPSDESSESPSTDRAVLMAHLEQERRRLQAAMQVAMGEAEHYKRLITQFPDDRAAIALLLEAAIDKNGTLQGQWEANLKLRRALSSHSASQGGSDDQGGLT</sequence>
<keyword evidence="3" id="KW-1185">Reference proteome</keyword>
<name>A0ABY9Z0E2_9GAMM</name>
<protein>
    <recommendedName>
        <fullName evidence="4">Helix-turn-helix domain-containing protein</fullName>
    </recommendedName>
</protein>
<accession>A0ABY9Z0E2</accession>
<evidence type="ECO:0008006" key="4">
    <source>
        <dbReference type="Google" id="ProtNLM"/>
    </source>
</evidence>
<proteinExistence type="predicted"/>